<feature type="transmembrane region" description="Helical" evidence="7">
    <location>
        <begin position="18"/>
        <end position="40"/>
    </location>
</feature>
<dbReference type="RefSeq" id="WP_315570773.1">
    <property type="nucleotide sequence ID" value="NZ_CP118866.1"/>
</dbReference>
<evidence type="ECO:0000256" key="5">
    <source>
        <dbReference type="ARBA" id="ARBA00022989"/>
    </source>
</evidence>
<dbReference type="PANTHER" id="PTHR30450:SF1">
    <property type="entry name" value="D-METHIONINE TRANSPORT SYSTEM PERMEASE PROTEIN METI-RELATED"/>
    <property type="match status" value="1"/>
</dbReference>
<protein>
    <submittedName>
        <fullName evidence="9">ABC transporter permease</fullName>
    </submittedName>
</protein>
<keyword evidence="5 7" id="KW-1133">Transmembrane helix</keyword>
<dbReference type="InterPro" id="IPR035906">
    <property type="entry name" value="MetI-like_sf"/>
</dbReference>
<evidence type="ECO:0000313" key="10">
    <source>
        <dbReference type="Proteomes" id="UP001220478"/>
    </source>
</evidence>
<feature type="transmembrane region" description="Helical" evidence="7">
    <location>
        <begin position="190"/>
        <end position="212"/>
    </location>
</feature>
<dbReference type="Pfam" id="PF00528">
    <property type="entry name" value="BPD_transp_1"/>
    <property type="match status" value="1"/>
</dbReference>
<organism evidence="9 10">
    <name type="scientific">Amygdalobacter indicium</name>
    <dbReference type="NCBI Taxonomy" id="3029272"/>
    <lineage>
        <taxon>Bacteria</taxon>
        <taxon>Bacillati</taxon>
        <taxon>Bacillota</taxon>
        <taxon>Clostridia</taxon>
        <taxon>Eubacteriales</taxon>
        <taxon>Oscillospiraceae</taxon>
        <taxon>Amygdalobacter</taxon>
    </lineage>
</organism>
<dbReference type="SUPFAM" id="SSF161098">
    <property type="entry name" value="MetI-like"/>
    <property type="match status" value="1"/>
</dbReference>
<comment type="subcellular location">
    <subcellularLocation>
        <location evidence="1 7">Cell membrane</location>
        <topology evidence="1 7">Multi-pass membrane protein</topology>
    </subcellularLocation>
</comment>
<name>A0ABY8C3N1_9FIRM</name>
<evidence type="ECO:0000259" key="8">
    <source>
        <dbReference type="PROSITE" id="PS50928"/>
    </source>
</evidence>
<dbReference type="InterPro" id="IPR000515">
    <property type="entry name" value="MetI-like"/>
</dbReference>
<proteinExistence type="inferred from homology"/>
<dbReference type="NCBIfam" id="NF008049">
    <property type="entry name" value="PRK10782.1"/>
    <property type="match status" value="1"/>
</dbReference>
<evidence type="ECO:0000256" key="2">
    <source>
        <dbReference type="ARBA" id="ARBA00022448"/>
    </source>
</evidence>
<comment type="similarity">
    <text evidence="7">Belongs to the binding-protein-dependent transport system permease family.</text>
</comment>
<keyword evidence="10" id="KW-1185">Reference proteome</keyword>
<dbReference type="InterPro" id="IPR051322">
    <property type="entry name" value="AA_ABC_Transporter_Permease"/>
</dbReference>
<evidence type="ECO:0000256" key="1">
    <source>
        <dbReference type="ARBA" id="ARBA00004651"/>
    </source>
</evidence>
<evidence type="ECO:0000256" key="6">
    <source>
        <dbReference type="ARBA" id="ARBA00023136"/>
    </source>
</evidence>
<evidence type="ECO:0000256" key="3">
    <source>
        <dbReference type="ARBA" id="ARBA00022475"/>
    </source>
</evidence>
<dbReference type="PROSITE" id="PS50928">
    <property type="entry name" value="ABC_TM1"/>
    <property type="match status" value="1"/>
</dbReference>
<evidence type="ECO:0000256" key="7">
    <source>
        <dbReference type="RuleBase" id="RU363032"/>
    </source>
</evidence>
<feature type="domain" description="ABC transmembrane type-1" evidence="8">
    <location>
        <begin position="14"/>
        <end position="208"/>
    </location>
</feature>
<keyword evidence="4 7" id="KW-0812">Transmembrane</keyword>
<keyword evidence="3" id="KW-1003">Cell membrane</keyword>
<accession>A0ABY8C3N1</accession>
<feature type="transmembrane region" description="Helical" evidence="7">
    <location>
        <begin position="147"/>
        <end position="178"/>
    </location>
</feature>
<dbReference type="PANTHER" id="PTHR30450">
    <property type="entry name" value="ABC TRANSPORTER PERMEASE"/>
    <property type="match status" value="1"/>
</dbReference>
<sequence>MSSTQIVQLLADSLVETLVMTLISAFVAYILGLPLGILLLTSSDKGICPNKLVHRTLGALTNFLRSIPFLILLVWIMPFTRLISGTTIGLRGVIVPLVIAAFPFVARLVESSLQEVDPGVIEAAQAMGANNWQIITKVLLVEAKPSLLVGAALAVTTILGYSAMAGFCGAGGLGAVAINNGYRRYDNKLMVLTVIVLAVVLQIIQELGLYIAKRIDKRRQAK</sequence>
<feature type="transmembrane region" description="Helical" evidence="7">
    <location>
        <begin position="88"/>
        <end position="106"/>
    </location>
</feature>
<reference evidence="9 10" key="1">
    <citation type="submission" date="2023-02" db="EMBL/GenBank/DDBJ databases">
        <title>Novel Oscillospiraceae bacterial genomes.</title>
        <authorList>
            <person name="Srinivasan S."/>
            <person name="Austin M.N."/>
            <person name="Fiedler T.L."/>
            <person name="Strenk S.M."/>
            <person name="Agnew K.J."/>
            <person name="Nagana Gowda G.A."/>
            <person name="Raftery D."/>
            <person name="Beamer M.A."/>
            <person name="Achilles S.L."/>
            <person name="Wiesenfeld H.C."/>
            <person name="Fredricks D.N."/>
            <person name="Hillier S.L."/>
        </authorList>
    </citation>
    <scope>NUCLEOTIDE SEQUENCE [LARGE SCALE GENOMIC DNA]</scope>
    <source>
        <strain evidence="9 10">CHIC02 1186E3-8</strain>
    </source>
</reference>
<gene>
    <name evidence="9" type="ORF">PYS61_05005</name>
</gene>
<dbReference type="Gene3D" id="1.10.3720.10">
    <property type="entry name" value="MetI-like"/>
    <property type="match status" value="1"/>
</dbReference>
<feature type="transmembrane region" description="Helical" evidence="7">
    <location>
        <begin position="52"/>
        <end position="76"/>
    </location>
</feature>
<keyword evidence="6 7" id="KW-0472">Membrane</keyword>
<keyword evidence="2 7" id="KW-0813">Transport</keyword>
<dbReference type="Proteomes" id="UP001220478">
    <property type="component" value="Chromosome"/>
</dbReference>
<dbReference type="EMBL" id="CP118868">
    <property type="protein sequence ID" value="WEG35291.1"/>
    <property type="molecule type" value="Genomic_DNA"/>
</dbReference>
<evidence type="ECO:0000313" key="9">
    <source>
        <dbReference type="EMBL" id="WEG35291.1"/>
    </source>
</evidence>
<evidence type="ECO:0000256" key="4">
    <source>
        <dbReference type="ARBA" id="ARBA00022692"/>
    </source>
</evidence>
<dbReference type="CDD" id="cd06261">
    <property type="entry name" value="TM_PBP2"/>
    <property type="match status" value="1"/>
</dbReference>